<accession>A0A1F4UFE9</accession>
<dbReference type="AlphaFoldDB" id="A0A1F4UFE9"/>
<dbReference type="InterPro" id="IPR011990">
    <property type="entry name" value="TPR-like_helical_dom_sf"/>
</dbReference>
<evidence type="ECO:0000313" key="1">
    <source>
        <dbReference type="EMBL" id="OGC43675.1"/>
    </source>
</evidence>
<dbReference type="SUPFAM" id="SSF48452">
    <property type="entry name" value="TPR-like"/>
    <property type="match status" value="1"/>
</dbReference>
<name>A0A1F4UFE9_9BACT</name>
<sequence>MLEYMDGIYILGKAYYEQGEYQKSIDLLEDGVFVSNLNQYVYWVLARDYYMLDDLETSFSYYETALSYGGDYAEQDLYMEYLDFLFEENRTEKALEVMKRAERIFDRDWVKLYYMELYTLRKDFEKFEYHMNRVDYSKLESELKSDYLYVKGDYFIQNGQLDDANRTLDLFWELDPYDCRYNLLVAQLSFQEGNLDDARIYSKKAIEYDTQREVTEQALKLLAQID</sequence>
<proteinExistence type="predicted"/>
<dbReference type="Proteomes" id="UP000177434">
    <property type="component" value="Unassembled WGS sequence"/>
</dbReference>
<protein>
    <submittedName>
        <fullName evidence="1">Uncharacterized protein</fullName>
    </submittedName>
</protein>
<comment type="caution">
    <text evidence="1">The sequence shown here is derived from an EMBL/GenBank/DDBJ whole genome shotgun (WGS) entry which is preliminary data.</text>
</comment>
<dbReference type="Gene3D" id="1.25.40.10">
    <property type="entry name" value="Tetratricopeptide repeat domain"/>
    <property type="match status" value="2"/>
</dbReference>
<dbReference type="Pfam" id="PF13181">
    <property type="entry name" value="TPR_8"/>
    <property type="match status" value="1"/>
</dbReference>
<organism evidence="1 2">
    <name type="scientific">candidate division WS6 bacterium RIFOXYB1_FULL_33_14</name>
    <dbReference type="NCBI Taxonomy" id="1817896"/>
    <lineage>
        <taxon>Bacteria</taxon>
        <taxon>Candidatus Dojkabacteria</taxon>
    </lineage>
</organism>
<dbReference type="EMBL" id="MEUN01000112">
    <property type="protein sequence ID" value="OGC43675.1"/>
    <property type="molecule type" value="Genomic_DNA"/>
</dbReference>
<dbReference type="InterPro" id="IPR019734">
    <property type="entry name" value="TPR_rpt"/>
</dbReference>
<reference evidence="1 2" key="1">
    <citation type="journal article" date="2016" name="Nat. Commun.">
        <title>Thousands of microbial genomes shed light on interconnected biogeochemical processes in an aquifer system.</title>
        <authorList>
            <person name="Anantharaman K."/>
            <person name="Brown C.T."/>
            <person name="Hug L.A."/>
            <person name="Sharon I."/>
            <person name="Castelle C.J."/>
            <person name="Probst A.J."/>
            <person name="Thomas B.C."/>
            <person name="Singh A."/>
            <person name="Wilkins M.J."/>
            <person name="Karaoz U."/>
            <person name="Brodie E.L."/>
            <person name="Williams K.H."/>
            <person name="Hubbard S.S."/>
            <person name="Banfield J.F."/>
        </authorList>
    </citation>
    <scope>NUCLEOTIDE SEQUENCE [LARGE SCALE GENOMIC DNA]</scope>
</reference>
<gene>
    <name evidence="1" type="ORF">A2400_01250</name>
</gene>
<evidence type="ECO:0000313" key="2">
    <source>
        <dbReference type="Proteomes" id="UP000177434"/>
    </source>
</evidence>